<evidence type="ECO:0000256" key="1">
    <source>
        <dbReference type="SAM" id="MobiDB-lite"/>
    </source>
</evidence>
<dbReference type="EMBL" id="CP143784">
    <property type="protein sequence ID" value="WVN85504.1"/>
    <property type="molecule type" value="Genomic_DNA"/>
</dbReference>
<dbReference type="RefSeq" id="XP_066066204.1">
    <property type="nucleotide sequence ID" value="XM_066210107.1"/>
</dbReference>
<dbReference type="PROSITE" id="PS50053">
    <property type="entry name" value="UBIQUITIN_2"/>
    <property type="match status" value="1"/>
</dbReference>
<dbReference type="PANTHER" id="PTHR10562">
    <property type="entry name" value="SMALL UBIQUITIN-RELATED MODIFIER"/>
    <property type="match status" value="1"/>
</dbReference>
<dbReference type="Proteomes" id="UP000094043">
    <property type="component" value="Chromosome 1"/>
</dbReference>
<evidence type="ECO:0000313" key="4">
    <source>
        <dbReference type="Proteomes" id="UP000094043"/>
    </source>
</evidence>
<feature type="compositionally biased region" description="Basic and acidic residues" evidence="1">
    <location>
        <begin position="1"/>
        <end position="14"/>
    </location>
</feature>
<reference evidence="3" key="1">
    <citation type="submission" date="2016-06" db="EMBL/GenBank/DDBJ databases">
        <authorList>
            <person name="Cuomo C."/>
            <person name="Litvintseva A."/>
            <person name="Heitman J."/>
            <person name="Chen Y."/>
            <person name="Sun S."/>
            <person name="Springer D."/>
            <person name="Dromer F."/>
            <person name="Young S."/>
            <person name="Zeng Q."/>
            <person name="Chapman S."/>
            <person name="Gujja S."/>
            <person name="Saif S."/>
            <person name="Birren B."/>
        </authorList>
    </citation>
    <scope>NUCLEOTIDE SEQUENCE</scope>
    <source>
        <strain evidence="3">CBS 7841</strain>
    </source>
</reference>
<proteinExistence type="predicted"/>
<dbReference type="InterPro" id="IPR000626">
    <property type="entry name" value="Ubiquitin-like_dom"/>
</dbReference>
<dbReference type="AlphaFoldDB" id="A0AAJ8JNK8"/>
<feature type="region of interest" description="Disordered" evidence="1">
    <location>
        <begin position="1"/>
        <end position="26"/>
    </location>
</feature>
<dbReference type="FunFam" id="3.10.20.90:FF:000202">
    <property type="entry name" value="Small ubiquitin-related modifier I"/>
    <property type="match status" value="1"/>
</dbReference>
<dbReference type="GeneID" id="91084865"/>
<dbReference type="Gene3D" id="3.10.20.90">
    <property type="entry name" value="Phosphatidylinositol 3-kinase Catalytic Subunit, Chain A, domain 1"/>
    <property type="match status" value="1"/>
</dbReference>
<keyword evidence="4" id="KW-1185">Reference proteome</keyword>
<dbReference type="SMART" id="SM00213">
    <property type="entry name" value="UBQ"/>
    <property type="match status" value="1"/>
</dbReference>
<dbReference type="Pfam" id="PF11976">
    <property type="entry name" value="Rad60-SLD"/>
    <property type="match status" value="1"/>
</dbReference>
<accession>A0AAJ8JNK8</accession>
<evidence type="ECO:0000313" key="3">
    <source>
        <dbReference type="EMBL" id="WVN85504.1"/>
    </source>
</evidence>
<dbReference type="InterPro" id="IPR022617">
    <property type="entry name" value="Rad60/SUMO-like_dom"/>
</dbReference>
<gene>
    <name evidence="3" type="ORF">L203_100650</name>
</gene>
<reference evidence="3" key="2">
    <citation type="journal article" date="2022" name="Elife">
        <title>Obligate sexual reproduction of a homothallic fungus closely related to the Cryptococcus pathogenic species complex.</title>
        <authorList>
            <person name="Passer A.R."/>
            <person name="Clancey S.A."/>
            <person name="Shea T."/>
            <person name="David-Palma M."/>
            <person name="Averette A.F."/>
            <person name="Boekhout T."/>
            <person name="Porcel B.M."/>
            <person name="Nowrousian M."/>
            <person name="Cuomo C.A."/>
            <person name="Sun S."/>
            <person name="Heitman J."/>
            <person name="Coelho M.A."/>
        </authorList>
    </citation>
    <scope>NUCLEOTIDE SEQUENCE</scope>
    <source>
        <strain evidence="3">CBS 7841</strain>
    </source>
</reference>
<dbReference type="InterPro" id="IPR029071">
    <property type="entry name" value="Ubiquitin-like_domsf"/>
</dbReference>
<sequence length="101" mass="11187">MSEHGSNPPDEKPKAATPPPDSNTLNIRIVNSNHEEVFFKIKRKTKLNKLKIAYADRVGTDVNAIRLLFDGARILEDQTADDLELEDGDALEVQLEQVGGC</sequence>
<dbReference type="KEGG" id="cdep:91084865"/>
<protein>
    <recommendedName>
        <fullName evidence="2">Ubiquitin-like domain-containing protein</fullName>
    </recommendedName>
</protein>
<organism evidence="3 4">
    <name type="scientific">Cryptococcus depauperatus CBS 7841</name>
    <dbReference type="NCBI Taxonomy" id="1295531"/>
    <lineage>
        <taxon>Eukaryota</taxon>
        <taxon>Fungi</taxon>
        <taxon>Dikarya</taxon>
        <taxon>Basidiomycota</taxon>
        <taxon>Agaricomycotina</taxon>
        <taxon>Tremellomycetes</taxon>
        <taxon>Tremellales</taxon>
        <taxon>Cryptococcaceae</taxon>
        <taxon>Cryptococcus</taxon>
    </lineage>
</organism>
<evidence type="ECO:0000259" key="2">
    <source>
        <dbReference type="PROSITE" id="PS50053"/>
    </source>
</evidence>
<reference evidence="3" key="3">
    <citation type="submission" date="2024-01" db="EMBL/GenBank/DDBJ databases">
        <authorList>
            <person name="Coelho M.A."/>
            <person name="David-Palma M."/>
            <person name="Shea T."/>
            <person name="Sun S."/>
            <person name="Cuomo C.A."/>
            <person name="Heitman J."/>
        </authorList>
    </citation>
    <scope>NUCLEOTIDE SEQUENCE</scope>
    <source>
        <strain evidence="3">CBS 7841</strain>
    </source>
</reference>
<dbReference type="SUPFAM" id="SSF54236">
    <property type="entry name" value="Ubiquitin-like"/>
    <property type="match status" value="1"/>
</dbReference>
<feature type="domain" description="Ubiquitin-like" evidence="2">
    <location>
        <begin position="23"/>
        <end position="100"/>
    </location>
</feature>
<name>A0AAJ8JNK8_9TREE</name>